<dbReference type="InterPro" id="IPR008979">
    <property type="entry name" value="Galactose-bd-like_sf"/>
</dbReference>
<accession>A0A426U5N3</accession>
<evidence type="ECO:0000313" key="1">
    <source>
        <dbReference type="EMBL" id="RRR75277.1"/>
    </source>
</evidence>
<protein>
    <submittedName>
        <fullName evidence="1">Discoidin domain-containing protein</fullName>
    </submittedName>
</protein>
<dbReference type="SUPFAM" id="SSF49785">
    <property type="entry name" value="Galactose-binding domain-like"/>
    <property type="match status" value="1"/>
</dbReference>
<sequence length="418" mass="43764">MPRKAIELSGGELVRTPDLVEASEVATVPSINGIPRANAEGRIAAGWVAPLAIDQVPVAAAGEVSSQKIVRADDPRLGSSTTGGDLAGPVVSATVVRLQNRAFSATAPANGQVPMWSHALNRWEPGTISSGGGGSDGNATQIQGWPVDSAEPSAGDMFAWNGAMWTPTRATGNTPYVTDLQLIGTVDGTNTLFMLPMPAKQGTISVTTRPVAGGDTQQAPFTPAFPNLLLNRMPIFANGYNSGGFYGSSPVSCVVDGKRTVSPFWSSGYTTPVLRWDFEEATALVSVVLVGTPPNGFGGCSTYRVERSDNGIDWTVALASGDQGQDNNLTGIARYWQVVGLTRGQYEWSVSEVEFYGAVAHVTSINVHEAPSPGLAVFASYEVAQHTSASLTTDGSDGEDGYSRIVAALYCNGMRPFG</sequence>
<organism evidence="1 2">
    <name type="scientific">Candidatus Viridilinea halotolerans</name>
    <dbReference type="NCBI Taxonomy" id="2491704"/>
    <lineage>
        <taxon>Bacteria</taxon>
        <taxon>Bacillati</taxon>
        <taxon>Chloroflexota</taxon>
        <taxon>Chloroflexia</taxon>
        <taxon>Chloroflexales</taxon>
        <taxon>Chloroflexineae</taxon>
        <taxon>Oscillochloridaceae</taxon>
        <taxon>Candidatus Viridilinea</taxon>
    </lineage>
</organism>
<dbReference type="AlphaFoldDB" id="A0A426U5N3"/>
<dbReference type="EMBL" id="RSAS01000200">
    <property type="protein sequence ID" value="RRR75277.1"/>
    <property type="molecule type" value="Genomic_DNA"/>
</dbReference>
<gene>
    <name evidence="1" type="ORF">EI684_05080</name>
</gene>
<name>A0A426U5N3_9CHLR</name>
<proteinExistence type="predicted"/>
<evidence type="ECO:0000313" key="2">
    <source>
        <dbReference type="Proteomes" id="UP000280307"/>
    </source>
</evidence>
<dbReference type="Gene3D" id="2.60.120.260">
    <property type="entry name" value="Galactose-binding domain-like"/>
    <property type="match status" value="1"/>
</dbReference>
<reference evidence="1 2" key="1">
    <citation type="submission" date="2018-12" db="EMBL/GenBank/DDBJ databases">
        <title>Genome Sequence of Candidatus Viridilinea halotolerans isolated from saline sulfide-rich spring.</title>
        <authorList>
            <person name="Grouzdev D.S."/>
            <person name="Burganskaya E.I."/>
            <person name="Krutkina M.S."/>
            <person name="Sukhacheva M.V."/>
            <person name="Gorlenko V.M."/>
        </authorList>
    </citation>
    <scope>NUCLEOTIDE SEQUENCE [LARGE SCALE GENOMIC DNA]</scope>
    <source>
        <strain evidence="1">Chok-6</strain>
    </source>
</reference>
<dbReference type="Proteomes" id="UP000280307">
    <property type="component" value="Unassembled WGS sequence"/>
</dbReference>
<comment type="caution">
    <text evidence="1">The sequence shown here is derived from an EMBL/GenBank/DDBJ whole genome shotgun (WGS) entry which is preliminary data.</text>
</comment>